<comment type="subunit">
    <text evidence="8">Component of the 7-subunit TFIIH core complex.</text>
</comment>
<protein>
    <recommendedName>
        <fullName evidence="8">General transcription and DNA repair factor IIH subunit TFB5</fullName>
    </recommendedName>
</protein>
<dbReference type="GO" id="GO:0006294">
    <property type="term" value="P:nucleotide-excision repair, preincision complex assembly"/>
    <property type="evidence" value="ECO:0007669"/>
    <property type="project" value="TreeGrafter"/>
</dbReference>
<accession>A0A6A5WPN3</accession>
<sequence length="73" mass="8377">MVKAIRGTLVKCDASVKAMLVDIDSKHRNEFIIEDLDEEHVLVKETKVAQFKAMLQNMMKEKLKEPELSDSDD</sequence>
<keyword evidence="5 8" id="KW-0804">Transcription</keyword>
<dbReference type="PANTHER" id="PTHR28580:SF1">
    <property type="entry name" value="GENERAL TRANSCRIPTION FACTOR IIH SUBUNIT 5"/>
    <property type="match status" value="1"/>
</dbReference>
<dbReference type="SUPFAM" id="SSF142897">
    <property type="entry name" value="TFB5-like"/>
    <property type="match status" value="1"/>
</dbReference>
<dbReference type="Pfam" id="PF06331">
    <property type="entry name" value="Tfb5"/>
    <property type="match status" value="1"/>
</dbReference>
<dbReference type="GO" id="GO:0005675">
    <property type="term" value="C:transcription factor TFIIH holo complex"/>
    <property type="evidence" value="ECO:0007669"/>
    <property type="project" value="TreeGrafter"/>
</dbReference>
<dbReference type="PANTHER" id="PTHR28580">
    <property type="entry name" value="GENERAL TRANSCRIPTION FACTOR IIH SUBUNIT 5"/>
    <property type="match status" value="1"/>
</dbReference>
<dbReference type="Gene3D" id="3.30.70.1220">
    <property type="entry name" value="TFB5-like"/>
    <property type="match status" value="1"/>
</dbReference>
<reference evidence="9" key="1">
    <citation type="journal article" date="2020" name="Stud. Mycol.">
        <title>101 Dothideomycetes genomes: a test case for predicting lifestyles and emergence of pathogens.</title>
        <authorList>
            <person name="Haridas S."/>
            <person name="Albert R."/>
            <person name="Binder M."/>
            <person name="Bloem J."/>
            <person name="Labutti K."/>
            <person name="Salamov A."/>
            <person name="Andreopoulos B."/>
            <person name="Baker S."/>
            <person name="Barry K."/>
            <person name="Bills G."/>
            <person name="Bluhm B."/>
            <person name="Cannon C."/>
            <person name="Castanera R."/>
            <person name="Culley D."/>
            <person name="Daum C."/>
            <person name="Ezra D."/>
            <person name="Gonzalez J."/>
            <person name="Henrissat B."/>
            <person name="Kuo A."/>
            <person name="Liang C."/>
            <person name="Lipzen A."/>
            <person name="Lutzoni F."/>
            <person name="Magnuson J."/>
            <person name="Mondo S."/>
            <person name="Nolan M."/>
            <person name="Ohm R."/>
            <person name="Pangilinan J."/>
            <person name="Park H.-J."/>
            <person name="Ramirez L."/>
            <person name="Alfaro M."/>
            <person name="Sun H."/>
            <person name="Tritt A."/>
            <person name="Yoshinaga Y."/>
            <person name="Zwiers L.-H."/>
            <person name="Turgeon B."/>
            <person name="Goodwin S."/>
            <person name="Spatafora J."/>
            <person name="Crous P."/>
            <person name="Grigoriev I."/>
        </authorList>
    </citation>
    <scope>NUCLEOTIDE SEQUENCE</scope>
    <source>
        <strain evidence="9">CBS 123094</strain>
    </source>
</reference>
<evidence type="ECO:0000256" key="3">
    <source>
        <dbReference type="ARBA" id="ARBA00022763"/>
    </source>
</evidence>
<evidence type="ECO:0000256" key="2">
    <source>
        <dbReference type="ARBA" id="ARBA00007470"/>
    </source>
</evidence>
<name>A0A6A5WPN3_9PLEO</name>
<dbReference type="GO" id="GO:0006367">
    <property type="term" value="P:transcription initiation at RNA polymerase II promoter"/>
    <property type="evidence" value="ECO:0007669"/>
    <property type="project" value="UniProtKB-UniRule"/>
</dbReference>
<dbReference type="InterPro" id="IPR035935">
    <property type="entry name" value="TFB5-like_sf"/>
</dbReference>
<evidence type="ECO:0000256" key="1">
    <source>
        <dbReference type="ARBA" id="ARBA00004123"/>
    </source>
</evidence>
<keyword evidence="6 8" id="KW-0234">DNA repair</keyword>
<evidence type="ECO:0000256" key="8">
    <source>
        <dbReference type="RuleBase" id="RU368032"/>
    </source>
</evidence>
<dbReference type="GO" id="GO:0000439">
    <property type="term" value="C:transcription factor TFIIH core complex"/>
    <property type="evidence" value="ECO:0007669"/>
    <property type="project" value="UniProtKB-UniRule"/>
</dbReference>
<keyword evidence="10" id="KW-1185">Reference proteome</keyword>
<dbReference type="OrthoDB" id="354at2759"/>
<evidence type="ECO:0000256" key="6">
    <source>
        <dbReference type="ARBA" id="ARBA00023204"/>
    </source>
</evidence>
<dbReference type="InterPro" id="IPR009400">
    <property type="entry name" value="TFIIH_TTDA/Tfb5"/>
</dbReference>
<organism evidence="9 10">
    <name type="scientific">Amniculicola lignicola CBS 123094</name>
    <dbReference type="NCBI Taxonomy" id="1392246"/>
    <lineage>
        <taxon>Eukaryota</taxon>
        <taxon>Fungi</taxon>
        <taxon>Dikarya</taxon>
        <taxon>Ascomycota</taxon>
        <taxon>Pezizomycotina</taxon>
        <taxon>Dothideomycetes</taxon>
        <taxon>Pleosporomycetidae</taxon>
        <taxon>Pleosporales</taxon>
        <taxon>Amniculicolaceae</taxon>
        <taxon>Amniculicola</taxon>
    </lineage>
</organism>
<dbReference type="EMBL" id="ML977571">
    <property type="protein sequence ID" value="KAF2003662.1"/>
    <property type="molecule type" value="Genomic_DNA"/>
</dbReference>
<evidence type="ECO:0000256" key="7">
    <source>
        <dbReference type="ARBA" id="ARBA00023242"/>
    </source>
</evidence>
<comment type="function">
    <text evidence="8">In NER, TFIIH acts by opening DNA around the lesion to allow the excision of the damaged oligonucleotide and its replacement by a new DNA fragment. In transcription, TFIIH has an essential role in transcription initiation. When the pre-initiation complex (PIC) has been established, TFIIH is required for promoter opening and promoter escape.</text>
</comment>
<comment type="subcellular location">
    <subcellularLocation>
        <location evidence="1 8">Nucleus</location>
    </subcellularLocation>
</comment>
<keyword evidence="4 8" id="KW-0805">Transcription regulation</keyword>
<evidence type="ECO:0000256" key="5">
    <source>
        <dbReference type="ARBA" id="ARBA00023163"/>
    </source>
</evidence>
<evidence type="ECO:0000313" key="9">
    <source>
        <dbReference type="EMBL" id="KAF2003662.1"/>
    </source>
</evidence>
<keyword evidence="3 8" id="KW-0227">DNA damage</keyword>
<evidence type="ECO:0000313" key="10">
    <source>
        <dbReference type="Proteomes" id="UP000799779"/>
    </source>
</evidence>
<comment type="similarity">
    <text evidence="2 8">Belongs to the TFB5 family.</text>
</comment>
<keyword evidence="7 8" id="KW-0539">Nucleus</keyword>
<dbReference type="Proteomes" id="UP000799779">
    <property type="component" value="Unassembled WGS sequence"/>
</dbReference>
<proteinExistence type="inferred from homology"/>
<evidence type="ECO:0000256" key="4">
    <source>
        <dbReference type="ARBA" id="ARBA00023015"/>
    </source>
</evidence>
<gene>
    <name evidence="9" type="ORF">P154DRAFT_572850</name>
</gene>
<dbReference type="SMART" id="SM01395">
    <property type="entry name" value="Tbf5"/>
    <property type="match status" value="1"/>
</dbReference>
<dbReference type="AlphaFoldDB" id="A0A6A5WPN3"/>